<keyword evidence="1" id="KW-1133">Transmembrane helix</keyword>
<protein>
    <submittedName>
        <fullName evidence="2">Uncharacterized protein</fullName>
    </submittedName>
</protein>
<evidence type="ECO:0000313" key="3">
    <source>
        <dbReference type="Proteomes" id="UP001206925"/>
    </source>
</evidence>
<accession>A0AAD5C8V0</accession>
<feature type="transmembrane region" description="Helical" evidence="1">
    <location>
        <begin position="12"/>
        <end position="33"/>
    </location>
</feature>
<keyword evidence="1" id="KW-0472">Membrane</keyword>
<evidence type="ECO:0000313" key="2">
    <source>
        <dbReference type="EMBL" id="KAI7736086.1"/>
    </source>
</evidence>
<dbReference type="Proteomes" id="UP001206925">
    <property type="component" value="Unassembled WGS sequence"/>
</dbReference>
<keyword evidence="3" id="KW-1185">Reference proteome</keyword>
<name>A0AAD5C8V0_AMBAR</name>
<gene>
    <name evidence="2" type="ORF">M8C21_023703</name>
</gene>
<dbReference type="AlphaFoldDB" id="A0AAD5C8V0"/>
<organism evidence="2 3">
    <name type="scientific">Ambrosia artemisiifolia</name>
    <name type="common">Common ragweed</name>
    <dbReference type="NCBI Taxonomy" id="4212"/>
    <lineage>
        <taxon>Eukaryota</taxon>
        <taxon>Viridiplantae</taxon>
        <taxon>Streptophyta</taxon>
        <taxon>Embryophyta</taxon>
        <taxon>Tracheophyta</taxon>
        <taxon>Spermatophyta</taxon>
        <taxon>Magnoliopsida</taxon>
        <taxon>eudicotyledons</taxon>
        <taxon>Gunneridae</taxon>
        <taxon>Pentapetalae</taxon>
        <taxon>asterids</taxon>
        <taxon>campanulids</taxon>
        <taxon>Asterales</taxon>
        <taxon>Asteraceae</taxon>
        <taxon>Asteroideae</taxon>
        <taxon>Heliantheae alliance</taxon>
        <taxon>Heliantheae</taxon>
        <taxon>Ambrosia</taxon>
    </lineage>
</organism>
<sequence>MGKLLTQHGGSMMISVNIFGLYYGYFYLVHFYFGGVMGAQA</sequence>
<reference evidence="2" key="1">
    <citation type="submission" date="2022-06" db="EMBL/GenBank/DDBJ databases">
        <title>Uncovering the hologenomic basis of an extraordinary plant invasion.</title>
        <authorList>
            <person name="Bieker V.C."/>
            <person name="Martin M.D."/>
            <person name="Gilbert T."/>
            <person name="Hodgins K."/>
            <person name="Battlay P."/>
            <person name="Petersen B."/>
            <person name="Wilson J."/>
        </authorList>
    </citation>
    <scope>NUCLEOTIDE SEQUENCE</scope>
    <source>
        <strain evidence="2">AA19_3_7</strain>
        <tissue evidence="2">Leaf</tissue>
    </source>
</reference>
<comment type="caution">
    <text evidence="2">The sequence shown here is derived from an EMBL/GenBank/DDBJ whole genome shotgun (WGS) entry which is preliminary data.</text>
</comment>
<evidence type="ECO:0000256" key="1">
    <source>
        <dbReference type="SAM" id="Phobius"/>
    </source>
</evidence>
<dbReference type="EMBL" id="JAMZMK010009381">
    <property type="protein sequence ID" value="KAI7736086.1"/>
    <property type="molecule type" value="Genomic_DNA"/>
</dbReference>
<proteinExistence type="predicted"/>
<keyword evidence="1" id="KW-0812">Transmembrane</keyword>